<organism evidence="3 5">
    <name type="scientific">Chryseobacterium indoltheticum</name>
    <dbReference type="NCBI Taxonomy" id="254"/>
    <lineage>
        <taxon>Bacteria</taxon>
        <taxon>Pseudomonadati</taxon>
        <taxon>Bacteroidota</taxon>
        <taxon>Flavobacteriia</taxon>
        <taxon>Flavobacteriales</taxon>
        <taxon>Weeksellaceae</taxon>
        <taxon>Chryseobacterium group</taxon>
        <taxon>Chryseobacterium</taxon>
    </lineage>
</organism>
<reference evidence="3 5" key="2">
    <citation type="submission" date="2018-06" db="EMBL/GenBank/DDBJ databases">
        <authorList>
            <consortium name="Pathogen Informatics"/>
            <person name="Doyle S."/>
        </authorList>
    </citation>
    <scope>NUCLEOTIDE SEQUENCE [LARGE SCALE GENOMIC DNA]</scope>
    <source>
        <strain evidence="3 5">NCTC13560</strain>
    </source>
</reference>
<evidence type="ECO:0000256" key="1">
    <source>
        <dbReference type="SAM" id="Phobius"/>
    </source>
</evidence>
<proteinExistence type="predicted"/>
<dbReference type="Proteomes" id="UP000255231">
    <property type="component" value="Unassembled WGS sequence"/>
</dbReference>
<keyword evidence="1" id="KW-0472">Membrane</keyword>
<keyword evidence="4" id="KW-1185">Reference proteome</keyword>
<evidence type="ECO:0000313" key="3">
    <source>
        <dbReference type="EMBL" id="SUX42067.1"/>
    </source>
</evidence>
<name>A0A381F6E5_9FLAO</name>
<gene>
    <name evidence="3" type="ORF">NCTC13560_00882</name>
    <name evidence="2" type="ORF">SAMN05421682_10955</name>
</gene>
<reference evidence="2 4" key="1">
    <citation type="submission" date="2017-01" db="EMBL/GenBank/DDBJ databases">
        <authorList>
            <person name="Varghese N."/>
            <person name="Submissions S."/>
        </authorList>
    </citation>
    <scope>NUCLEOTIDE SEQUENCE [LARGE SCALE GENOMIC DNA]</scope>
    <source>
        <strain evidence="2 4">ATCC 27950</strain>
    </source>
</reference>
<evidence type="ECO:0000313" key="4">
    <source>
        <dbReference type="Proteomes" id="UP000185725"/>
    </source>
</evidence>
<protein>
    <submittedName>
        <fullName evidence="3">Uncharacterized protein</fullName>
    </submittedName>
</protein>
<dbReference type="EMBL" id="UFVS01000001">
    <property type="protein sequence ID" value="SUX42067.1"/>
    <property type="molecule type" value="Genomic_DNA"/>
</dbReference>
<dbReference type="AlphaFoldDB" id="A0A381F6E5"/>
<evidence type="ECO:0000313" key="5">
    <source>
        <dbReference type="Proteomes" id="UP000255231"/>
    </source>
</evidence>
<dbReference type="EMBL" id="FTMF01000009">
    <property type="protein sequence ID" value="SIQ84006.1"/>
    <property type="molecule type" value="Genomic_DNA"/>
</dbReference>
<keyword evidence="1" id="KW-0812">Transmembrane</keyword>
<dbReference type="Proteomes" id="UP000185725">
    <property type="component" value="Unassembled WGS sequence"/>
</dbReference>
<accession>A0A381F6E5</accession>
<sequence length="44" mass="5145">MVNDILFNEKIYLIISLLSIFSHLLIRIAYYHHAIFPELSSPAQ</sequence>
<evidence type="ECO:0000313" key="2">
    <source>
        <dbReference type="EMBL" id="SIQ84006.1"/>
    </source>
</evidence>
<keyword evidence="1" id="KW-1133">Transmembrane helix</keyword>
<feature type="transmembrane region" description="Helical" evidence="1">
    <location>
        <begin position="12"/>
        <end position="30"/>
    </location>
</feature>